<dbReference type="Proteomes" id="UP000482960">
    <property type="component" value="Unassembled WGS sequence"/>
</dbReference>
<sequence>MSVHIGQTQEITLAHQPHLAWYRSGRCVSEAHCAEIAFHEDRVWFRNSQQPETVLTFELPVWATFVAAAKAGALEAPPTGQL</sequence>
<protein>
    <recommendedName>
        <fullName evidence="1">DUF397 domain-containing protein</fullName>
    </recommendedName>
</protein>
<gene>
    <name evidence="2" type="ORF">Prum_044280</name>
</gene>
<comment type="caution">
    <text evidence="2">The sequence shown here is derived from an EMBL/GenBank/DDBJ whole genome shotgun (WGS) entry which is preliminary data.</text>
</comment>
<name>A0A6V8L9N5_9ACTN</name>
<feature type="domain" description="DUF397" evidence="1">
    <location>
        <begin position="19"/>
        <end position="70"/>
    </location>
</feature>
<dbReference type="AlphaFoldDB" id="A0A6V8L9N5"/>
<dbReference type="EMBL" id="BLPG01000001">
    <property type="protein sequence ID" value="GFJ90786.1"/>
    <property type="molecule type" value="Genomic_DNA"/>
</dbReference>
<organism evidence="2 3">
    <name type="scientific">Phytohabitans rumicis</name>
    <dbReference type="NCBI Taxonomy" id="1076125"/>
    <lineage>
        <taxon>Bacteria</taxon>
        <taxon>Bacillati</taxon>
        <taxon>Actinomycetota</taxon>
        <taxon>Actinomycetes</taxon>
        <taxon>Micromonosporales</taxon>
        <taxon>Micromonosporaceae</taxon>
    </lineage>
</organism>
<dbReference type="InterPro" id="IPR007278">
    <property type="entry name" value="DUF397"/>
</dbReference>
<evidence type="ECO:0000259" key="1">
    <source>
        <dbReference type="Pfam" id="PF04149"/>
    </source>
</evidence>
<proteinExistence type="predicted"/>
<accession>A0A6V8L9N5</accession>
<reference evidence="2 3" key="1">
    <citation type="submission" date="2020-03" db="EMBL/GenBank/DDBJ databases">
        <title>Whole genome shotgun sequence of Phytohabitans rumicis NBRC 108638.</title>
        <authorList>
            <person name="Komaki H."/>
            <person name="Tamura T."/>
        </authorList>
    </citation>
    <scope>NUCLEOTIDE SEQUENCE [LARGE SCALE GENOMIC DNA]</scope>
    <source>
        <strain evidence="2 3">NBRC 108638</strain>
    </source>
</reference>
<evidence type="ECO:0000313" key="2">
    <source>
        <dbReference type="EMBL" id="GFJ90786.1"/>
    </source>
</evidence>
<dbReference type="Pfam" id="PF04149">
    <property type="entry name" value="DUF397"/>
    <property type="match status" value="1"/>
</dbReference>
<reference evidence="2 3" key="2">
    <citation type="submission" date="2020-03" db="EMBL/GenBank/DDBJ databases">
        <authorList>
            <person name="Ichikawa N."/>
            <person name="Kimura A."/>
            <person name="Kitahashi Y."/>
            <person name="Uohara A."/>
        </authorList>
    </citation>
    <scope>NUCLEOTIDE SEQUENCE [LARGE SCALE GENOMIC DNA]</scope>
    <source>
        <strain evidence="2 3">NBRC 108638</strain>
    </source>
</reference>
<evidence type="ECO:0000313" key="3">
    <source>
        <dbReference type="Proteomes" id="UP000482960"/>
    </source>
</evidence>
<keyword evidence="3" id="KW-1185">Reference proteome</keyword>